<keyword evidence="1" id="KW-0472">Membrane</keyword>
<dbReference type="OrthoDB" id="7410112at2"/>
<gene>
    <name evidence="2" type="ORF">A8V01_07865</name>
</gene>
<sequence length="75" mass="8215">MTAPSRDRDPAALRFAIINLVRIAGVGFIVLGLLMTQGRILAGAPDWIAYLLIANGLADTFVIPTLLIRKWRTPK</sequence>
<reference evidence="2 3" key="1">
    <citation type="submission" date="2016-05" db="EMBL/GenBank/DDBJ databases">
        <title>Complete genome sequence of Novosphingobium guangzhouense SA925(T).</title>
        <authorList>
            <person name="Sha S."/>
        </authorList>
    </citation>
    <scope>NUCLEOTIDE SEQUENCE [LARGE SCALE GENOMIC DNA]</scope>
    <source>
        <strain evidence="2 3">SA925</strain>
    </source>
</reference>
<feature type="transmembrane region" description="Helical" evidence="1">
    <location>
        <begin position="47"/>
        <end position="68"/>
    </location>
</feature>
<evidence type="ECO:0000313" key="3">
    <source>
        <dbReference type="Proteomes" id="UP000236327"/>
    </source>
</evidence>
<dbReference type="RefSeq" id="WP_103098296.1">
    <property type="nucleotide sequence ID" value="NZ_LYMM01000062.1"/>
</dbReference>
<comment type="caution">
    <text evidence="2">The sequence shown here is derived from an EMBL/GenBank/DDBJ whole genome shotgun (WGS) entry which is preliminary data.</text>
</comment>
<dbReference type="Proteomes" id="UP000236327">
    <property type="component" value="Unassembled WGS sequence"/>
</dbReference>
<feature type="transmembrane region" description="Helical" evidence="1">
    <location>
        <begin position="12"/>
        <end position="35"/>
    </location>
</feature>
<proteinExistence type="predicted"/>
<accession>A0A2K2FW00</accession>
<keyword evidence="3" id="KW-1185">Reference proteome</keyword>
<dbReference type="AlphaFoldDB" id="A0A2K2FW00"/>
<evidence type="ECO:0000313" key="2">
    <source>
        <dbReference type="EMBL" id="PNU02961.1"/>
    </source>
</evidence>
<name>A0A2K2FW00_9SPHN</name>
<protein>
    <submittedName>
        <fullName evidence="2">Uncharacterized protein</fullName>
    </submittedName>
</protein>
<keyword evidence="1" id="KW-1133">Transmembrane helix</keyword>
<keyword evidence="1" id="KW-0812">Transmembrane</keyword>
<evidence type="ECO:0000256" key="1">
    <source>
        <dbReference type="SAM" id="Phobius"/>
    </source>
</evidence>
<organism evidence="2 3">
    <name type="scientific">Novosphingobium guangzhouense</name>
    <dbReference type="NCBI Taxonomy" id="1850347"/>
    <lineage>
        <taxon>Bacteria</taxon>
        <taxon>Pseudomonadati</taxon>
        <taxon>Pseudomonadota</taxon>
        <taxon>Alphaproteobacteria</taxon>
        <taxon>Sphingomonadales</taxon>
        <taxon>Sphingomonadaceae</taxon>
        <taxon>Novosphingobium</taxon>
    </lineage>
</organism>
<dbReference type="EMBL" id="LYMM01000062">
    <property type="protein sequence ID" value="PNU02961.1"/>
    <property type="molecule type" value="Genomic_DNA"/>
</dbReference>